<feature type="compositionally biased region" description="Polar residues" evidence="6">
    <location>
        <begin position="337"/>
        <end position="357"/>
    </location>
</feature>
<dbReference type="RefSeq" id="XP_033525478.1">
    <property type="nucleotide sequence ID" value="XM_033665734.1"/>
</dbReference>
<evidence type="ECO:0000256" key="7">
    <source>
        <dbReference type="SAM" id="Phobius"/>
    </source>
</evidence>
<organism evidence="9 10">
    <name type="scientific">Dothidotthia symphoricarpi CBS 119687</name>
    <dbReference type="NCBI Taxonomy" id="1392245"/>
    <lineage>
        <taxon>Eukaryota</taxon>
        <taxon>Fungi</taxon>
        <taxon>Dikarya</taxon>
        <taxon>Ascomycota</taxon>
        <taxon>Pezizomycotina</taxon>
        <taxon>Dothideomycetes</taxon>
        <taxon>Pleosporomycetidae</taxon>
        <taxon>Pleosporales</taxon>
        <taxon>Dothidotthiaceae</taxon>
        <taxon>Dothidotthia</taxon>
    </lineage>
</organism>
<comment type="similarity">
    <text evidence="5">Belongs to the SAT4 family.</text>
</comment>
<keyword evidence="3 7" id="KW-1133">Transmembrane helix</keyword>
<evidence type="ECO:0000313" key="9">
    <source>
        <dbReference type="EMBL" id="KAF2131091.1"/>
    </source>
</evidence>
<keyword evidence="4 7" id="KW-0472">Membrane</keyword>
<dbReference type="AlphaFoldDB" id="A0A6A6AKW8"/>
<feature type="transmembrane region" description="Helical" evidence="7">
    <location>
        <begin position="272"/>
        <end position="295"/>
    </location>
</feature>
<dbReference type="Proteomes" id="UP000799771">
    <property type="component" value="Unassembled WGS sequence"/>
</dbReference>
<evidence type="ECO:0000259" key="8">
    <source>
        <dbReference type="Pfam" id="PF20684"/>
    </source>
</evidence>
<feature type="domain" description="Rhodopsin" evidence="8">
    <location>
        <begin position="49"/>
        <end position="299"/>
    </location>
</feature>
<keyword evidence="10" id="KW-1185">Reference proteome</keyword>
<feature type="region of interest" description="Disordered" evidence="6">
    <location>
        <begin position="370"/>
        <end position="389"/>
    </location>
</feature>
<feature type="region of interest" description="Disordered" evidence="6">
    <location>
        <begin position="336"/>
        <end position="357"/>
    </location>
</feature>
<evidence type="ECO:0000256" key="5">
    <source>
        <dbReference type="ARBA" id="ARBA00038359"/>
    </source>
</evidence>
<feature type="transmembrane region" description="Helical" evidence="7">
    <location>
        <begin position="197"/>
        <end position="219"/>
    </location>
</feature>
<dbReference type="GO" id="GO:0016020">
    <property type="term" value="C:membrane"/>
    <property type="evidence" value="ECO:0007669"/>
    <property type="project" value="UniProtKB-SubCell"/>
</dbReference>
<accession>A0A6A6AKW8</accession>
<sequence length="389" mass="43248">MEETWAALIGQMLANAPDPNEKLPLSNREGTIWGICLTFLTLALLAAGFRLYVRVFVVREPGWDDIFLILSVACGIVGTTHICLSTVDGLGHHFLYLRTEQMKGYLRTTYVANNSYLTAAVFIKISLLLQYLRIFKAGIMRQISLGLMGITVVWGCAFMIVGWFDCLPPRGFWDRTVKSTCYGFGLGVDGVHGFVTIFQAHAATNLCLDFAIFMVPLVLFSTPNLKMKTLVAMSGVFVCGATVVITSAWRLYSIVVNGAGMRPYPDPTWYSPIYVILSCVEVQLAIICASMPIFWPMIEQSLAAIFVTYQVEVVEQRVEDRGFTYELEHIKTRESVKSSSASTEELTQGLGSDSKVQYSLGVDPLDAEAHREMGPHTHIGSRPKPKWEI</sequence>
<feature type="transmembrane region" description="Helical" evidence="7">
    <location>
        <begin position="144"/>
        <end position="164"/>
    </location>
</feature>
<dbReference type="InterPro" id="IPR049326">
    <property type="entry name" value="Rhodopsin_dom_fungi"/>
</dbReference>
<dbReference type="PANTHER" id="PTHR33048">
    <property type="entry name" value="PTH11-LIKE INTEGRAL MEMBRANE PROTEIN (AFU_ORTHOLOGUE AFUA_5G11245)"/>
    <property type="match status" value="1"/>
</dbReference>
<evidence type="ECO:0000256" key="6">
    <source>
        <dbReference type="SAM" id="MobiDB-lite"/>
    </source>
</evidence>
<dbReference type="Pfam" id="PF20684">
    <property type="entry name" value="Fung_rhodopsin"/>
    <property type="match status" value="1"/>
</dbReference>
<proteinExistence type="inferred from homology"/>
<dbReference type="EMBL" id="ML977503">
    <property type="protein sequence ID" value="KAF2131091.1"/>
    <property type="molecule type" value="Genomic_DNA"/>
</dbReference>
<evidence type="ECO:0000256" key="1">
    <source>
        <dbReference type="ARBA" id="ARBA00004141"/>
    </source>
</evidence>
<feature type="transmembrane region" description="Helical" evidence="7">
    <location>
        <begin position="115"/>
        <end position="132"/>
    </location>
</feature>
<evidence type="ECO:0000313" key="10">
    <source>
        <dbReference type="Proteomes" id="UP000799771"/>
    </source>
</evidence>
<name>A0A6A6AKW8_9PLEO</name>
<comment type="subcellular location">
    <subcellularLocation>
        <location evidence="1">Membrane</location>
        <topology evidence="1">Multi-pass membrane protein</topology>
    </subcellularLocation>
</comment>
<evidence type="ECO:0000256" key="4">
    <source>
        <dbReference type="ARBA" id="ARBA00023136"/>
    </source>
</evidence>
<evidence type="ECO:0000256" key="3">
    <source>
        <dbReference type="ARBA" id="ARBA00022989"/>
    </source>
</evidence>
<feature type="transmembrane region" description="Helical" evidence="7">
    <location>
        <begin position="231"/>
        <end position="252"/>
    </location>
</feature>
<feature type="transmembrane region" description="Helical" evidence="7">
    <location>
        <begin position="32"/>
        <end position="53"/>
    </location>
</feature>
<dbReference type="OrthoDB" id="61113at2759"/>
<feature type="transmembrane region" description="Helical" evidence="7">
    <location>
        <begin position="65"/>
        <end position="87"/>
    </location>
</feature>
<protein>
    <recommendedName>
        <fullName evidence="8">Rhodopsin domain-containing protein</fullName>
    </recommendedName>
</protein>
<dbReference type="PANTHER" id="PTHR33048:SF47">
    <property type="entry name" value="INTEGRAL MEMBRANE PROTEIN-RELATED"/>
    <property type="match status" value="1"/>
</dbReference>
<dbReference type="GeneID" id="54406166"/>
<evidence type="ECO:0000256" key="2">
    <source>
        <dbReference type="ARBA" id="ARBA00022692"/>
    </source>
</evidence>
<feature type="compositionally biased region" description="Basic residues" evidence="6">
    <location>
        <begin position="379"/>
        <end position="389"/>
    </location>
</feature>
<keyword evidence="2 7" id="KW-0812">Transmembrane</keyword>
<reference evidence="9" key="1">
    <citation type="journal article" date="2020" name="Stud. Mycol.">
        <title>101 Dothideomycetes genomes: a test case for predicting lifestyles and emergence of pathogens.</title>
        <authorList>
            <person name="Haridas S."/>
            <person name="Albert R."/>
            <person name="Binder M."/>
            <person name="Bloem J."/>
            <person name="Labutti K."/>
            <person name="Salamov A."/>
            <person name="Andreopoulos B."/>
            <person name="Baker S."/>
            <person name="Barry K."/>
            <person name="Bills G."/>
            <person name="Bluhm B."/>
            <person name="Cannon C."/>
            <person name="Castanera R."/>
            <person name="Culley D."/>
            <person name="Daum C."/>
            <person name="Ezra D."/>
            <person name="Gonzalez J."/>
            <person name="Henrissat B."/>
            <person name="Kuo A."/>
            <person name="Liang C."/>
            <person name="Lipzen A."/>
            <person name="Lutzoni F."/>
            <person name="Magnuson J."/>
            <person name="Mondo S."/>
            <person name="Nolan M."/>
            <person name="Ohm R."/>
            <person name="Pangilinan J."/>
            <person name="Park H.-J."/>
            <person name="Ramirez L."/>
            <person name="Alfaro M."/>
            <person name="Sun H."/>
            <person name="Tritt A."/>
            <person name="Yoshinaga Y."/>
            <person name="Zwiers L.-H."/>
            <person name="Turgeon B."/>
            <person name="Goodwin S."/>
            <person name="Spatafora J."/>
            <person name="Crous P."/>
            <person name="Grigoriev I."/>
        </authorList>
    </citation>
    <scope>NUCLEOTIDE SEQUENCE</scope>
    <source>
        <strain evidence="9">CBS 119687</strain>
    </source>
</reference>
<dbReference type="InterPro" id="IPR052337">
    <property type="entry name" value="SAT4-like"/>
</dbReference>
<gene>
    <name evidence="9" type="ORF">P153DRAFT_337327</name>
</gene>